<protein>
    <submittedName>
        <fullName evidence="3">Uncharacterized protein</fullName>
    </submittedName>
</protein>
<proteinExistence type="predicted"/>
<dbReference type="AlphaFoldDB" id="A0AAX7SKQ7"/>
<keyword evidence="2" id="KW-1133">Transmembrane helix</keyword>
<evidence type="ECO:0000313" key="4">
    <source>
        <dbReference type="Proteomes" id="UP000265100"/>
    </source>
</evidence>
<sequence>LRASAAQLPPAGKLKYILIRWGLTGERLLYCACVCDPSQTERAPHSSPVTAVLAPYLVGLAIAVAMLGLTLAPAKLRERRQTEGALNRRATHGTYSPSRQEKEGSRVEMWSITQPPPMERLI</sequence>
<accession>A0AAX7SKQ7</accession>
<reference evidence="3" key="3">
    <citation type="submission" date="2025-08" db="UniProtKB">
        <authorList>
            <consortium name="Ensembl"/>
        </authorList>
    </citation>
    <scope>IDENTIFICATION</scope>
</reference>
<reference evidence="3" key="4">
    <citation type="submission" date="2025-09" db="UniProtKB">
        <authorList>
            <consortium name="Ensembl"/>
        </authorList>
    </citation>
    <scope>IDENTIFICATION</scope>
</reference>
<keyword evidence="4" id="KW-1185">Reference proteome</keyword>
<name>A0AAX7SKQ7_ASTCA</name>
<feature type="transmembrane region" description="Helical" evidence="2">
    <location>
        <begin position="53"/>
        <end position="72"/>
    </location>
</feature>
<evidence type="ECO:0000256" key="2">
    <source>
        <dbReference type="SAM" id="Phobius"/>
    </source>
</evidence>
<organism evidence="3 4">
    <name type="scientific">Astatotilapia calliptera</name>
    <name type="common">Eastern happy</name>
    <name type="synonym">Chromis callipterus</name>
    <dbReference type="NCBI Taxonomy" id="8154"/>
    <lineage>
        <taxon>Eukaryota</taxon>
        <taxon>Metazoa</taxon>
        <taxon>Chordata</taxon>
        <taxon>Craniata</taxon>
        <taxon>Vertebrata</taxon>
        <taxon>Euteleostomi</taxon>
        <taxon>Actinopterygii</taxon>
        <taxon>Neopterygii</taxon>
        <taxon>Teleostei</taxon>
        <taxon>Neoteleostei</taxon>
        <taxon>Acanthomorphata</taxon>
        <taxon>Ovalentaria</taxon>
        <taxon>Cichlomorphae</taxon>
        <taxon>Cichliformes</taxon>
        <taxon>Cichlidae</taxon>
        <taxon>African cichlids</taxon>
        <taxon>Pseudocrenilabrinae</taxon>
        <taxon>Haplochromini</taxon>
        <taxon>Astatotilapia</taxon>
    </lineage>
</organism>
<reference evidence="4" key="2">
    <citation type="submission" date="2023-03" db="EMBL/GenBank/DDBJ databases">
        <authorList>
            <consortium name="Wellcome Sanger Institute Data Sharing"/>
        </authorList>
    </citation>
    <scope>NUCLEOTIDE SEQUENCE [LARGE SCALE GENOMIC DNA]</scope>
</reference>
<evidence type="ECO:0000256" key="1">
    <source>
        <dbReference type="SAM" id="MobiDB-lite"/>
    </source>
</evidence>
<keyword evidence="2" id="KW-0472">Membrane</keyword>
<keyword evidence="2" id="KW-0812">Transmembrane</keyword>
<dbReference type="GeneTree" id="ENSGT01060000249981"/>
<reference evidence="3 4" key="1">
    <citation type="submission" date="2018-05" db="EMBL/GenBank/DDBJ databases">
        <authorList>
            <person name="Datahose"/>
        </authorList>
    </citation>
    <scope>NUCLEOTIDE SEQUENCE</scope>
</reference>
<dbReference type="Proteomes" id="UP000265100">
    <property type="component" value="Chromosome 17"/>
</dbReference>
<feature type="region of interest" description="Disordered" evidence="1">
    <location>
        <begin position="80"/>
        <end position="122"/>
    </location>
</feature>
<dbReference type="Ensembl" id="ENSACLT00000064975.1">
    <property type="protein sequence ID" value="ENSACLP00000044818.1"/>
    <property type="gene ID" value="ENSACLG00000040055.1"/>
</dbReference>
<evidence type="ECO:0000313" key="3">
    <source>
        <dbReference type="Ensembl" id="ENSACLP00000044818.1"/>
    </source>
</evidence>